<protein>
    <recommendedName>
        <fullName evidence="1">GTP cyclohydrolase II domain-containing protein</fullName>
    </recommendedName>
</protein>
<organism evidence="2 3">
    <name type="scientific">Azospirillum endophyticum</name>
    <dbReference type="NCBI Taxonomy" id="2800326"/>
    <lineage>
        <taxon>Bacteria</taxon>
        <taxon>Pseudomonadati</taxon>
        <taxon>Pseudomonadota</taxon>
        <taxon>Alphaproteobacteria</taxon>
        <taxon>Rhodospirillales</taxon>
        <taxon>Azospirillaceae</taxon>
        <taxon>Azospirillum</taxon>
    </lineage>
</organism>
<reference evidence="3" key="1">
    <citation type="submission" date="2021-01" db="EMBL/GenBank/DDBJ databases">
        <title>Genome public.</title>
        <authorList>
            <person name="Liu C."/>
            <person name="Sun Q."/>
        </authorList>
    </citation>
    <scope>NUCLEOTIDE SEQUENCE [LARGE SCALE GENOMIC DNA]</scope>
    <source>
        <strain evidence="3">YIM B02556</strain>
    </source>
</reference>
<dbReference type="InterPro" id="IPR036144">
    <property type="entry name" value="RibA-like_sf"/>
</dbReference>
<proteinExistence type="predicted"/>
<dbReference type="Proteomes" id="UP000652760">
    <property type="component" value="Unassembled WGS sequence"/>
</dbReference>
<dbReference type="EMBL" id="JAENHM010000078">
    <property type="protein sequence ID" value="MBK1842094.1"/>
    <property type="molecule type" value="Genomic_DNA"/>
</dbReference>
<dbReference type="Pfam" id="PF00925">
    <property type="entry name" value="GTP_cyclohydro2"/>
    <property type="match status" value="1"/>
</dbReference>
<keyword evidence="3" id="KW-1185">Reference proteome</keyword>
<evidence type="ECO:0000313" key="3">
    <source>
        <dbReference type="Proteomes" id="UP000652760"/>
    </source>
</evidence>
<feature type="domain" description="GTP cyclohydrolase II" evidence="1">
    <location>
        <begin position="184"/>
        <end position="332"/>
    </location>
</feature>
<comment type="caution">
    <text evidence="2">The sequence shown here is derived from an EMBL/GenBank/DDBJ whole genome shotgun (WGS) entry which is preliminary data.</text>
</comment>
<dbReference type="InterPro" id="IPR032677">
    <property type="entry name" value="GTP_cyclohydro_II"/>
</dbReference>
<sequence length="335" mass="34585">MTGIEPSALAPKSVLRAISGLQHGEAVAIEAADGSLHIAIHAGADGAGAVSRLFSRSTGHPVLVLTSALARTLGLPVAPSTGRAVVLAGWADVTADPGAMLVRTAPAAPTSWRGDLTLQTAPPGSGEALAVDLAMLARLPPMLVVAEISPPPVPHVDECVPAGLLLVRAGELAACTDRAWPLHRVAEAQVPLLNAEVTRIVAFRPADGGSEHLAAIVGDLDPAEPVRTMVRWKHPARDLLQSLQGADDNGLRRAVRTLSASGGGVLITLSPGGHHGSQAEHLFATAQIGDLSDADIAQSIGAQSIGRARCWSSRHVLAILHQLGFARVRWMSVSD</sequence>
<gene>
    <name evidence="2" type="ORF">JHL17_32325</name>
</gene>
<dbReference type="Gene3D" id="3.40.50.10990">
    <property type="entry name" value="GTP cyclohydrolase II"/>
    <property type="match status" value="1"/>
</dbReference>
<evidence type="ECO:0000313" key="2">
    <source>
        <dbReference type="EMBL" id="MBK1842094.1"/>
    </source>
</evidence>
<name>A0ABS1FF79_9PROT</name>
<dbReference type="SUPFAM" id="SSF142695">
    <property type="entry name" value="RibA-like"/>
    <property type="match status" value="1"/>
</dbReference>
<evidence type="ECO:0000259" key="1">
    <source>
        <dbReference type="Pfam" id="PF00925"/>
    </source>
</evidence>
<accession>A0ABS1FF79</accession>